<protein>
    <submittedName>
        <fullName evidence="2">Uncharacterized protein</fullName>
    </submittedName>
</protein>
<keyword evidence="1" id="KW-1133">Transmembrane helix</keyword>
<sequence>MRIKEIINRMKVNSFKQLNIIKIKIISRFLEYIKIKIIVLYSKITLEFKTSYKYGYIIPFIFKKLGNDMTTDAEPLVSFSFNILILSLIILTCFINITGYFLSIYLITKYKVEDKYPKFLKMIKYFDKSSIFFVIIEIILCLFCLCVFFFLV</sequence>
<evidence type="ECO:0000313" key="2">
    <source>
        <dbReference type="EMBL" id="QLD96637.1"/>
    </source>
</evidence>
<evidence type="ECO:0000256" key="1">
    <source>
        <dbReference type="SAM" id="Phobius"/>
    </source>
</evidence>
<keyword evidence="2" id="KW-0496">Mitochondrion</keyword>
<dbReference type="GeneID" id="58116849"/>
<keyword evidence="1" id="KW-0472">Membrane</keyword>
<gene>
    <name evidence="2" type="primary">orf152</name>
</gene>
<dbReference type="AlphaFoldDB" id="A0A7D5J7T6"/>
<name>A0A7D5J7T6_9AGAM</name>
<reference evidence="2" key="1">
    <citation type="journal article" name="Front. Microbiol.">
        <title>Mitogenomes of Two Phallus Mushroom Species Reveal Gene Rearrangement, Intron Dynamics, and Basidiomycete Phylogeny.</title>
        <authorList>
            <person name="Chen C."/>
            <person name="Wang J."/>
            <person name="Li Q."/>
            <person name="Fu R."/>
            <person name="Jin X."/>
            <person name="Huang W."/>
            <person name="Lu D."/>
        </authorList>
    </citation>
    <scope>NUCLEOTIDE SEQUENCE</scope>
    <source>
        <tissue evidence="2">Fruiting body</tissue>
    </source>
</reference>
<organism evidence="2">
    <name type="scientific">Phallus indusiatus</name>
    <dbReference type="NCBI Taxonomy" id="146777"/>
    <lineage>
        <taxon>Eukaryota</taxon>
        <taxon>Fungi</taxon>
        <taxon>Dikarya</taxon>
        <taxon>Basidiomycota</taxon>
        <taxon>Agaricomycotina</taxon>
        <taxon>Agaricomycetes</taxon>
        <taxon>Phallomycetidae</taxon>
        <taxon>Phallales</taxon>
        <taxon>Phallaceae</taxon>
        <taxon>Phallus</taxon>
    </lineage>
</organism>
<proteinExistence type="predicted"/>
<dbReference type="RefSeq" id="YP_009912200.1">
    <property type="nucleotide sequence ID" value="NC_050041.1"/>
</dbReference>
<accession>A0A7D5J7T6</accession>
<dbReference type="EMBL" id="MT528240">
    <property type="protein sequence ID" value="QLD96637.1"/>
    <property type="molecule type" value="Genomic_DNA"/>
</dbReference>
<feature type="transmembrane region" description="Helical" evidence="1">
    <location>
        <begin position="129"/>
        <end position="151"/>
    </location>
</feature>
<geneLocation type="mitochondrion" evidence="2"/>
<feature type="transmembrane region" description="Helical" evidence="1">
    <location>
        <begin position="83"/>
        <end position="108"/>
    </location>
</feature>
<keyword evidence="1" id="KW-0812">Transmembrane</keyword>